<dbReference type="PANTHER" id="PTHR37164:SF1">
    <property type="entry name" value="BACTERIOHEMERYTHRIN"/>
    <property type="match status" value="1"/>
</dbReference>
<dbReference type="NCBIfam" id="NF033749">
    <property type="entry name" value="bact_hemeryth"/>
    <property type="match status" value="1"/>
</dbReference>
<evidence type="ECO:0000256" key="2">
    <source>
        <dbReference type="ARBA" id="ARBA00022621"/>
    </source>
</evidence>
<evidence type="ECO:0000256" key="5">
    <source>
        <dbReference type="SAM" id="Coils"/>
    </source>
</evidence>
<dbReference type="NCBIfam" id="TIGR02481">
    <property type="entry name" value="hemeryth_dom"/>
    <property type="match status" value="1"/>
</dbReference>
<gene>
    <name evidence="7" type="ORF">H8K33_07320</name>
</gene>
<keyword evidence="2" id="KW-0561">Oxygen transport</keyword>
<evidence type="ECO:0000256" key="3">
    <source>
        <dbReference type="ARBA" id="ARBA00022723"/>
    </source>
</evidence>
<dbReference type="RefSeq" id="WP_186890318.1">
    <property type="nucleotide sequence ID" value="NZ_JACOFU010000002.1"/>
</dbReference>
<dbReference type="InterPro" id="IPR050669">
    <property type="entry name" value="Hemerythrin"/>
</dbReference>
<feature type="coiled-coil region" evidence="5">
    <location>
        <begin position="74"/>
        <end position="108"/>
    </location>
</feature>
<dbReference type="InterPro" id="IPR016131">
    <property type="entry name" value="Haemerythrin_Fe_BS"/>
</dbReference>
<evidence type="ECO:0000256" key="4">
    <source>
        <dbReference type="ARBA" id="ARBA00023004"/>
    </source>
</evidence>
<dbReference type="SUPFAM" id="SSF47188">
    <property type="entry name" value="Hemerythrin-like"/>
    <property type="match status" value="1"/>
</dbReference>
<name>A0ABR6XP87_9BURK</name>
<dbReference type="InterPro" id="IPR035938">
    <property type="entry name" value="Hemerythrin-like_sf"/>
</dbReference>
<dbReference type="CDD" id="cd12107">
    <property type="entry name" value="Hemerythrin"/>
    <property type="match status" value="1"/>
</dbReference>
<reference evidence="7 8" key="1">
    <citation type="submission" date="2020-08" db="EMBL/GenBank/DDBJ databases">
        <title>Novel species isolated from subtropical streams in China.</title>
        <authorList>
            <person name="Lu H."/>
        </authorList>
    </citation>
    <scope>NUCLEOTIDE SEQUENCE [LARGE SCALE GENOMIC DNA]</scope>
    <source>
        <strain evidence="7 8">KCTC 52442</strain>
    </source>
</reference>
<dbReference type="PANTHER" id="PTHR37164">
    <property type="entry name" value="BACTERIOHEMERYTHRIN"/>
    <property type="match status" value="1"/>
</dbReference>
<dbReference type="EMBL" id="JACOFU010000002">
    <property type="protein sequence ID" value="MBC3831313.1"/>
    <property type="molecule type" value="Genomic_DNA"/>
</dbReference>
<dbReference type="Pfam" id="PF01814">
    <property type="entry name" value="Hemerythrin"/>
    <property type="match status" value="1"/>
</dbReference>
<keyword evidence="2" id="KW-0813">Transport</keyword>
<keyword evidence="4" id="KW-0408">Iron</keyword>
<evidence type="ECO:0000256" key="1">
    <source>
        <dbReference type="ARBA" id="ARBA00010587"/>
    </source>
</evidence>
<dbReference type="InterPro" id="IPR012312">
    <property type="entry name" value="Hemerythrin-like"/>
</dbReference>
<accession>A0ABR6XP87</accession>
<dbReference type="Proteomes" id="UP000643610">
    <property type="component" value="Unassembled WGS sequence"/>
</dbReference>
<evidence type="ECO:0000313" key="8">
    <source>
        <dbReference type="Proteomes" id="UP000643610"/>
    </source>
</evidence>
<proteinExistence type="inferred from homology"/>
<protein>
    <submittedName>
        <fullName evidence="7">Hemerythrin family protein</fullName>
    </submittedName>
</protein>
<dbReference type="PROSITE" id="PS00550">
    <property type="entry name" value="HEMERYTHRINS"/>
    <property type="match status" value="1"/>
</dbReference>
<keyword evidence="3" id="KW-0479">Metal-binding</keyword>
<comment type="caution">
    <text evidence="7">The sequence shown here is derived from an EMBL/GenBank/DDBJ whole genome shotgun (WGS) entry which is preliminary data.</text>
</comment>
<keyword evidence="5" id="KW-0175">Coiled coil</keyword>
<dbReference type="InterPro" id="IPR012827">
    <property type="entry name" value="Hemerythrin_metal-bd"/>
</dbReference>
<dbReference type="Gene3D" id="1.20.120.50">
    <property type="entry name" value="Hemerythrin-like"/>
    <property type="match status" value="1"/>
</dbReference>
<keyword evidence="8" id="KW-1185">Reference proteome</keyword>
<evidence type="ECO:0000313" key="7">
    <source>
        <dbReference type="EMBL" id="MBC3831313.1"/>
    </source>
</evidence>
<feature type="domain" description="Hemerythrin-like" evidence="6">
    <location>
        <begin position="16"/>
        <end position="126"/>
    </location>
</feature>
<comment type="similarity">
    <text evidence="1">Belongs to the hemerythrin family.</text>
</comment>
<sequence length="145" mass="16938">MEYFEWNDSLSVHDVLIDEDHKILIGMVNELHDAADLGKDYITLSSILERLAAYTREHFQREEDLMQSIAYPRYKAHKEQHRKLLERVTDLQQELNRAREMVALETAELLRFWLSSHILLSDKHLADTLHGTALIAETEQLPATD</sequence>
<organism evidence="7 8">
    <name type="scientific">Undibacterium amnicola</name>
    <dbReference type="NCBI Taxonomy" id="1834038"/>
    <lineage>
        <taxon>Bacteria</taxon>
        <taxon>Pseudomonadati</taxon>
        <taxon>Pseudomonadota</taxon>
        <taxon>Betaproteobacteria</taxon>
        <taxon>Burkholderiales</taxon>
        <taxon>Oxalobacteraceae</taxon>
        <taxon>Undibacterium</taxon>
    </lineage>
</organism>
<evidence type="ECO:0000259" key="6">
    <source>
        <dbReference type="Pfam" id="PF01814"/>
    </source>
</evidence>